<reference evidence="3 4" key="1">
    <citation type="submission" date="2018-01" db="EMBL/GenBank/DDBJ databases">
        <title>Genome sequence of a Cantenovulum-like bacteria.</title>
        <authorList>
            <person name="Tan W.R."/>
            <person name="Lau N.-S."/>
            <person name="Go F."/>
            <person name="Amirul A.-A.A."/>
        </authorList>
    </citation>
    <scope>NUCLEOTIDE SEQUENCE [LARGE SCALE GENOMIC DNA]</scope>
    <source>
        <strain evidence="3 4">CCB-QB4</strain>
    </source>
</reference>
<keyword evidence="1" id="KW-0378">Hydrolase</keyword>
<dbReference type="Gene3D" id="1.50.10.10">
    <property type="match status" value="1"/>
</dbReference>
<dbReference type="GO" id="GO:0016787">
    <property type="term" value="F:hydrolase activity"/>
    <property type="evidence" value="ECO:0007669"/>
    <property type="project" value="UniProtKB-KW"/>
</dbReference>
<keyword evidence="4" id="KW-1185">Reference proteome</keyword>
<sequence>MTTLKKISRTIAASLLVVGLTSCGLTAQNNSDVKPVETSLPNATSVMQLMEKAANWQVARTQYMPHVGRAQKGSESYGRWIQGAFYVGLTELAERSPNPFYENWMGYVGKAHNWRMGKVKYFADDHVIGQMNLWYYNRHKNKEAVTPVKETFDWLIAQNPTNSLEFVAGRNKDRVHNCQWRWCWADALFMGPPTLFALSQVTGDPKYTEYAHKEFQATVDYLLDPKTGLMFRDSRYFDKKGKYGEQIFWSRGVGWVYAGVVNSIEALPANHKYRPYYEDLYLKLTAAIIKLQKQDGSWPMSLLAGEKDKYPESSGTAFYTYGLTWGINQGLLDKQEYLPNILKAWNVLTNSVHPDGKFGWVQGVNDKPDVVAYEDSQLYGVGAFLLAGSQMYDLVNKTQ</sequence>
<accession>A0A2S0VPQ6</accession>
<dbReference type="GO" id="GO:0005975">
    <property type="term" value="P:carbohydrate metabolic process"/>
    <property type="evidence" value="ECO:0007669"/>
    <property type="project" value="InterPro"/>
</dbReference>
<feature type="signal peptide" evidence="2">
    <location>
        <begin position="1"/>
        <end position="27"/>
    </location>
</feature>
<gene>
    <name evidence="3" type="ORF">C2869_07045</name>
</gene>
<dbReference type="PANTHER" id="PTHR33886:SF8">
    <property type="entry name" value="UNSATURATED RHAMNOGALACTURONAN HYDROLASE (EUROFUNG)"/>
    <property type="match status" value="1"/>
</dbReference>
<dbReference type="PROSITE" id="PS51257">
    <property type="entry name" value="PROKAR_LIPOPROTEIN"/>
    <property type="match status" value="1"/>
</dbReference>
<keyword evidence="2" id="KW-0732">Signal</keyword>
<dbReference type="Pfam" id="PF07470">
    <property type="entry name" value="Glyco_hydro_88"/>
    <property type="match status" value="1"/>
</dbReference>
<organism evidence="3 4">
    <name type="scientific">Saccharobesus litoralis</name>
    <dbReference type="NCBI Taxonomy" id="2172099"/>
    <lineage>
        <taxon>Bacteria</taxon>
        <taxon>Pseudomonadati</taxon>
        <taxon>Pseudomonadota</taxon>
        <taxon>Gammaproteobacteria</taxon>
        <taxon>Alteromonadales</taxon>
        <taxon>Alteromonadaceae</taxon>
        <taxon>Saccharobesus</taxon>
    </lineage>
</organism>
<evidence type="ECO:0000256" key="2">
    <source>
        <dbReference type="SAM" id="SignalP"/>
    </source>
</evidence>
<evidence type="ECO:0000313" key="4">
    <source>
        <dbReference type="Proteomes" id="UP000244441"/>
    </source>
</evidence>
<dbReference type="InterPro" id="IPR010905">
    <property type="entry name" value="Glyco_hydro_88"/>
</dbReference>
<protein>
    <submittedName>
        <fullName evidence="3">Uncharacterized protein</fullName>
    </submittedName>
</protein>
<dbReference type="RefSeq" id="WP_108602277.1">
    <property type="nucleotide sequence ID" value="NZ_CP026604.1"/>
</dbReference>
<evidence type="ECO:0000313" key="3">
    <source>
        <dbReference type="EMBL" id="AWB66205.1"/>
    </source>
</evidence>
<feature type="chain" id="PRO_5015460466" evidence="2">
    <location>
        <begin position="28"/>
        <end position="399"/>
    </location>
</feature>
<dbReference type="EMBL" id="CP026604">
    <property type="protein sequence ID" value="AWB66205.1"/>
    <property type="molecule type" value="Genomic_DNA"/>
</dbReference>
<dbReference type="SMR" id="A0A2S0VPQ6"/>
<dbReference type="AlphaFoldDB" id="A0A2S0VPQ6"/>
<name>A0A2S0VPQ6_9ALTE</name>
<dbReference type="KEGG" id="cate:C2869_07045"/>
<dbReference type="SUPFAM" id="SSF48208">
    <property type="entry name" value="Six-hairpin glycosidases"/>
    <property type="match status" value="1"/>
</dbReference>
<dbReference type="InterPro" id="IPR052043">
    <property type="entry name" value="PolySaccharide_Degr_Enz"/>
</dbReference>
<evidence type="ECO:0000256" key="1">
    <source>
        <dbReference type="ARBA" id="ARBA00022801"/>
    </source>
</evidence>
<dbReference type="PANTHER" id="PTHR33886">
    <property type="entry name" value="UNSATURATED RHAMNOGALACTURONAN HYDROLASE (EUROFUNG)"/>
    <property type="match status" value="1"/>
</dbReference>
<dbReference type="InterPro" id="IPR012341">
    <property type="entry name" value="6hp_glycosidase-like_sf"/>
</dbReference>
<dbReference type="InterPro" id="IPR008928">
    <property type="entry name" value="6-hairpin_glycosidase_sf"/>
</dbReference>
<dbReference type="OrthoDB" id="258246at2"/>
<proteinExistence type="predicted"/>
<dbReference type="Proteomes" id="UP000244441">
    <property type="component" value="Chromosome"/>
</dbReference>